<keyword evidence="2" id="KW-1133">Transmembrane helix</keyword>
<dbReference type="AlphaFoldDB" id="A0A9D4THV0"/>
<comment type="caution">
    <text evidence="3">The sequence shown here is derived from an EMBL/GenBank/DDBJ whole genome shotgun (WGS) entry which is preliminary data.</text>
</comment>
<feature type="transmembrane region" description="Helical" evidence="2">
    <location>
        <begin position="20"/>
        <end position="40"/>
    </location>
</feature>
<feature type="region of interest" description="Disordered" evidence="1">
    <location>
        <begin position="80"/>
        <end position="108"/>
    </location>
</feature>
<protein>
    <recommendedName>
        <fullName evidence="5">Transmembrane protein</fullName>
    </recommendedName>
</protein>
<reference evidence="3" key="2">
    <citation type="submission" date="2020-11" db="EMBL/GenBank/DDBJ databases">
        <authorList>
            <person name="Cecchin M."/>
            <person name="Marcolungo L."/>
            <person name="Rossato M."/>
            <person name="Girolomoni L."/>
            <person name="Cosentino E."/>
            <person name="Cuine S."/>
            <person name="Li-Beisson Y."/>
            <person name="Delledonne M."/>
            <person name="Ballottari M."/>
        </authorList>
    </citation>
    <scope>NUCLEOTIDE SEQUENCE</scope>
    <source>
        <strain evidence="3">211/11P</strain>
        <tissue evidence="3">Whole cell</tissue>
    </source>
</reference>
<accession>A0A9D4THV0</accession>
<dbReference type="Proteomes" id="UP001055712">
    <property type="component" value="Unassembled WGS sequence"/>
</dbReference>
<keyword evidence="4" id="KW-1185">Reference proteome</keyword>
<evidence type="ECO:0000256" key="2">
    <source>
        <dbReference type="SAM" id="Phobius"/>
    </source>
</evidence>
<keyword evidence="2" id="KW-0472">Membrane</keyword>
<reference evidence="3" key="1">
    <citation type="journal article" date="2019" name="Plant J.">
        <title>Chlorella vulgaris genome assembly and annotation reveals the molecular basis for metabolic acclimation to high light conditions.</title>
        <authorList>
            <person name="Cecchin M."/>
            <person name="Marcolungo L."/>
            <person name="Rossato M."/>
            <person name="Girolomoni L."/>
            <person name="Cosentino E."/>
            <person name="Cuine S."/>
            <person name="Li-Beisson Y."/>
            <person name="Delledonne M."/>
            <person name="Ballottari M."/>
        </authorList>
    </citation>
    <scope>NUCLEOTIDE SEQUENCE</scope>
    <source>
        <strain evidence="3">211/11P</strain>
    </source>
</reference>
<gene>
    <name evidence="3" type="ORF">D9Q98_008002</name>
</gene>
<evidence type="ECO:0000313" key="3">
    <source>
        <dbReference type="EMBL" id="KAI3426034.1"/>
    </source>
</evidence>
<sequence>MGLEDVLTGAIARGTNPATLLLLNLCLLGCAFVCATLIFLPLGLPVELTPHIVGLLLLTLALQLSINWLVAQTGTVTPEEQRRELFGSPTSNTAAQPGAAEPVLEPLEAGGAGAVPPAAAAVAPLTASAGAAAEAAGKVKEQ</sequence>
<proteinExistence type="predicted"/>
<organism evidence="3 4">
    <name type="scientific">Chlorella vulgaris</name>
    <name type="common">Green alga</name>
    <dbReference type="NCBI Taxonomy" id="3077"/>
    <lineage>
        <taxon>Eukaryota</taxon>
        <taxon>Viridiplantae</taxon>
        <taxon>Chlorophyta</taxon>
        <taxon>core chlorophytes</taxon>
        <taxon>Trebouxiophyceae</taxon>
        <taxon>Chlorellales</taxon>
        <taxon>Chlorellaceae</taxon>
        <taxon>Chlorella clade</taxon>
        <taxon>Chlorella</taxon>
    </lineage>
</organism>
<dbReference type="EMBL" id="SIDB01000011">
    <property type="protein sequence ID" value="KAI3426034.1"/>
    <property type="molecule type" value="Genomic_DNA"/>
</dbReference>
<evidence type="ECO:0008006" key="5">
    <source>
        <dbReference type="Google" id="ProtNLM"/>
    </source>
</evidence>
<keyword evidence="2" id="KW-0812">Transmembrane</keyword>
<evidence type="ECO:0000313" key="4">
    <source>
        <dbReference type="Proteomes" id="UP001055712"/>
    </source>
</evidence>
<name>A0A9D4THV0_CHLVU</name>
<evidence type="ECO:0000256" key="1">
    <source>
        <dbReference type="SAM" id="MobiDB-lite"/>
    </source>
</evidence>
<feature type="transmembrane region" description="Helical" evidence="2">
    <location>
        <begin position="52"/>
        <end position="71"/>
    </location>
</feature>